<dbReference type="InterPro" id="IPR050812">
    <property type="entry name" value="Preph/Arog_dehydrog"/>
</dbReference>
<dbReference type="SUPFAM" id="SSF55021">
    <property type="entry name" value="ACT-like"/>
    <property type="match status" value="1"/>
</dbReference>
<organism evidence="11">
    <name type="scientific">bioreactor metagenome</name>
    <dbReference type="NCBI Taxonomy" id="1076179"/>
    <lineage>
        <taxon>unclassified sequences</taxon>
        <taxon>metagenomes</taxon>
        <taxon>ecological metagenomes</taxon>
    </lineage>
</organism>
<evidence type="ECO:0000313" key="11">
    <source>
        <dbReference type="EMBL" id="MPM73084.1"/>
    </source>
</evidence>
<dbReference type="InterPro" id="IPR046825">
    <property type="entry name" value="PDH_C"/>
</dbReference>
<dbReference type="PROSITE" id="PS51176">
    <property type="entry name" value="PDH_ADH"/>
    <property type="match status" value="1"/>
</dbReference>
<evidence type="ECO:0000256" key="1">
    <source>
        <dbReference type="ARBA" id="ARBA00005067"/>
    </source>
</evidence>
<dbReference type="PANTHER" id="PTHR21363">
    <property type="entry name" value="PREPHENATE DEHYDROGENASE"/>
    <property type="match status" value="1"/>
</dbReference>
<dbReference type="InterPro" id="IPR003099">
    <property type="entry name" value="Prephen_DH"/>
</dbReference>
<dbReference type="InterPro" id="IPR036291">
    <property type="entry name" value="NAD(P)-bd_dom_sf"/>
</dbReference>
<evidence type="ECO:0000256" key="7">
    <source>
        <dbReference type="ARBA" id="ARBA00023141"/>
    </source>
</evidence>
<reference evidence="11" key="1">
    <citation type="submission" date="2019-08" db="EMBL/GenBank/DDBJ databases">
        <authorList>
            <person name="Kucharzyk K."/>
            <person name="Murdoch R.W."/>
            <person name="Higgins S."/>
            <person name="Loffler F."/>
        </authorList>
    </citation>
    <scope>NUCLEOTIDE SEQUENCE</scope>
</reference>
<evidence type="ECO:0000256" key="5">
    <source>
        <dbReference type="ARBA" id="ARBA00023002"/>
    </source>
</evidence>
<dbReference type="AlphaFoldDB" id="A0A645C9M2"/>
<keyword evidence="7" id="KW-0028">Amino-acid biosynthesis</keyword>
<dbReference type="SUPFAM" id="SSF51735">
    <property type="entry name" value="NAD(P)-binding Rossmann-fold domains"/>
    <property type="match status" value="1"/>
</dbReference>
<protein>
    <recommendedName>
        <fullName evidence="3">Prephenate dehydrogenase</fullName>
        <ecNumber evidence="2">1.3.1.12</ecNumber>
    </recommendedName>
</protein>
<dbReference type="Pfam" id="PF20463">
    <property type="entry name" value="PDH_C"/>
    <property type="match status" value="1"/>
</dbReference>
<evidence type="ECO:0000256" key="4">
    <source>
        <dbReference type="ARBA" id="ARBA00022498"/>
    </source>
</evidence>
<dbReference type="UniPathway" id="UPA00122">
    <property type="reaction ID" value="UER00961"/>
</dbReference>
<keyword evidence="6" id="KW-0520">NAD</keyword>
<dbReference type="GO" id="GO:0070403">
    <property type="term" value="F:NAD+ binding"/>
    <property type="evidence" value="ECO:0007669"/>
    <property type="project" value="InterPro"/>
</dbReference>
<dbReference type="NCBIfam" id="NF005110">
    <property type="entry name" value="PRK06545.2-2"/>
    <property type="match status" value="1"/>
</dbReference>
<dbReference type="Gene3D" id="3.40.50.720">
    <property type="entry name" value="NAD(P)-binding Rossmann-like Domain"/>
    <property type="match status" value="1"/>
</dbReference>
<gene>
    <name evidence="11" type="ORF">SDC9_120060</name>
</gene>
<dbReference type="InterPro" id="IPR046826">
    <property type="entry name" value="PDH_N"/>
</dbReference>
<evidence type="ECO:0000256" key="2">
    <source>
        <dbReference type="ARBA" id="ARBA00012068"/>
    </source>
</evidence>
<dbReference type="SUPFAM" id="SSF48179">
    <property type="entry name" value="6-phosphogluconate dehydrogenase C-terminal domain-like"/>
    <property type="match status" value="1"/>
</dbReference>
<keyword evidence="7" id="KW-0057">Aromatic amino acid biosynthesis</keyword>
<feature type="domain" description="Prephenate/arogenate dehydrogenase" evidence="9">
    <location>
        <begin position="7"/>
        <end position="286"/>
    </location>
</feature>
<dbReference type="GO" id="GO:0008977">
    <property type="term" value="F:prephenate dehydrogenase (NAD+) activity"/>
    <property type="evidence" value="ECO:0007669"/>
    <property type="project" value="UniProtKB-EC"/>
</dbReference>
<keyword evidence="5" id="KW-0560">Oxidoreductase</keyword>
<dbReference type="NCBIfam" id="NF005112">
    <property type="entry name" value="PRK06545.2-4"/>
    <property type="match status" value="1"/>
</dbReference>
<dbReference type="Gene3D" id="1.10.3660.10">
    <property type="entry name" value="6-phosphogluconate dehydrogenase C-terminal like domain"/>
    <property type="match status" value="1"/>
</dbReference>
<proteinExistence type="predicted"/>
<dbReference type="InterPro" id="IPR008927">
    <property type="entry name" value="6-PGluconate_DH-like_C_sf"/>
</dbReference>
<feature type="domain" description="ACT" evidence="10">
    <location>
        <begin position="288"/>
        <end position="355"/>
    </location>
</feature>
<dbReference type="InterPro" id="IPR002912">
    <property type="entry name" value="ACT_dom"/>
</dbReference>
<evidence type="ECO:0000256" key="6">
    <source>
        <dbReference type="ARBA" id="ARBA00023027"/>
    </source>
</evidence>
<dbReference type="PANTHER" id="PTHR21363:SF0">
    <property type="entry name" value="PREPHENATE DEHYDROGENASE [NADP(+)]"/>
    <property type="match status" value="1"/>
</dbReference>
<sequence>MGIEQISPALIIGTGLVGASIGCALSEAGVVVHLKDRDRSHAIVAAGRGAGRLEAPDPAQVKLVVVATPPAVIAQVVAASLEKYPNAVVTDVGSVKTRITSDLQALHINLRRYVGGHPMAGSHQSGPLTAAPELFVDRTWVISARPENPDWAVERTRQLALTCQARIRELDAAEHDRAVAEVSHFPQLVASLTAARLAQVPSEDLRLAGQGVRDVTRIAASDVTMWRQIVSANTAPIREQLVAMRDDLDHLIGALDDPRVVIDLLTRGNEGVRALPGKRGKRPDEVISVVVEIPDAPGALGQLFASITTNGVNIEDLSIEHDPDRPAGYLSIDVAPERADALRQLIREHGWGLRS</sequence>
<dbReference type="EC" id="1.3.1.12" evidence="2"/>
<evidence type="ECO:0000256" key="8">
    <source>
        <dbReference type="ARBA" id="ARBA00049260"/>
    </source>
</evidence>
<evidence type="ECO:0000256" key="3">
    <source>
        <dbReference type="ARBA" id="ARBA00016891"/>
    </source>
</evidence>
<comment type="catalytic activity">
    <reaction evidence="8">
        <text>prephenate + NAD(+) = 3-(4-hydroxyphenyl)pyruvate + CO2 + NADH</text>
        <dbReference type="Rhea" id="RHEA:13869"/>
        <dbReference type="ChEBI" id="CHEBI:16526"/>
        <dbReference type="ChEBI" id="CHEBI:29934"/>
        <dbReference type="ChEBI" id="CHEBI:36242"/>
        <dbReference type="ChEBI" id="CHEBI:57540"/>
        <dbReference type="ChEBI" id="CHEBI:57945"/>
        <dbReference type="EC" id="1.3.1.12"/>
    </reaction>
</comment>
<dbReference type="Pfam" id="PF02153">
    <property type="entry name" value="PDH_N"/>
    <property type="match status" value="1"/>
</dbReference>
<accession>A0A645C9M2</accession>
<dbReference type="InterPro" id="IPR045865">
    <property type="entry name" value="ACT-like_dom_sf"/>
</dbReference>
<dbReference type="GO" id="GO:0004665">
    <property type="term" value="F:prephenate dehydrogenase (NADP+) activity"/>
    <property type="evidence" value="ECO:0007669"/>
    <property type="project" value="InterPro"/>
</dbReference>
<evidence type="ECO:0000259" key="10">
    <source>
        <dbReference type="PROSITE" id="PS51671"/>
    </source>
</evidence>
<evidence type="ECO:0000259" key="9">
    <source>
        <dbReference type="PROSITE" id="PS51176"/>
    </source>
</evidence>
<comment type="caution">
    <text evidence="11">The sequence shown here is derived from an EMBL/GenBank/DDBJ whole genome shotgun (WGS) entry which is preliminary data.</text>
</comment>
<dbReference type="NCBIfam" id="NF005111">
    <property type="entry name" value="PRK06545.2-3"/>
    <property type="match status" value="1"/>
</dbReference>
<comment type="pathway">
    <text evidence="1">Amino-acid biosynthesis; L-tyrosine biosynthesis; (4-hydroxyphenyl)pyruvate from prephenate (NAD(+) route): step 1/1.</text>
</comment>
<name>A0A645C9M2_9ZZZZ</name>
<keyword evidence="4" id="KW-0827">Tyrosine biosynthesis</keyword>
<dbReference type="GO" id="GO:0006571">
    <property type="term" value="P:tyrosine biosynthetic process"/>
    <property type="evidence" value="ECO:0007669"/>
    <property type="project" value="UniProtKB-UniPathway"/>
</dbReference>
<dbReference type="EMBL" id="VSSQ01025139">
    <property type="protein sequence ID" value="MPM73084.1"/>
    <property type="molecule type" value="Genomic_DNA"/>
</dbReference>
<dbReference type="PROSITE" id="PS51671">
    <property type="entry name" value="ACT"/>
    <property type="match status" value="1"/>
</dbReference>